<dbReference type="Proteomes" id="UP000069940">
    <property type="component" value="Unassembled WGS sequence"/>
</dbReference>
<dbReference type="InterPro" id="IPR005312">
    <property type="entry name" value="DUF1759"/>
</dbReference>
<dbReference type="RefSeq" id="XP_062711504.1">
    <property type="nucleotide sequence ID" value="XM_062855520.1"/>
</dbReference>
<proteinExistence type="predicted"/>
<feature type="compositionally biased region" description="Polar residues" evidence="1">
    <location>
        <begin position="944"/>
        <end position="956"/>
    </location>
</feature>
<feature type="compositionally biased region" description="Polar residues" evidence="1">
    <location>
        <begin position="912"/>
        <end position="923"/>
    </location>
</feature>
<evidence type="ECO:0008006" key="4">
    <source>
        <dbReference type="Google" id="ProtNLM"/>
    </source>
</evidence>
<protein>
    <recommendedName>
        <fullName evidence="4">Peptidase A2 domain-containing protein</fullName>
    </recommendedName>
</protein>
<reference evidence="2" key="2">
    <citation type="submission" date="2025-05" db="UniProtKB">
        <authorList>
            <consortium name="EnsemblMetazoa"/>
        </authorList>
    </citation>
    <scope>IDENTIFICATION</scope>
    <source>
        <strain evidence="2">Foshan</strain>
    </source>
</reference>
<keyword evidence="3" id="KW-1185">Reference proteome</keyword>
<name>A0ABM1YUY6_AEDAL</name>
<evidence type="ECO:0000313" key="3">
    <source>
        <dbReference type="Proteomes" id="UP000069940"/>
    </source>
</evidence>
<organism evidence="2 3">
    <name type="scientific">Aedes albopictus</name>
    <name type="common">Asian tiger mosquito</name>
    <name type="synonym">Stegomyia albopicta</name>
    <dbReference type="NCBI Taxonomy" id="7160"/>
    <lineage>
        <taxon>Eukaryota</taxon>
        <taxon>Metazoa</taxon>
        <taxon>Ecdysozoa</taxon>
        <taxon>Arthropoda</taxon>
        <taxon>Hexapoda</taxon>
        <taxon>Insecta</taxon>
        <taxon>Pterygota</taxon>
        <taxon>Neoptera</taxon>
        <taxon>Endopterygota</taxon>
        <taxon>Diptera</taxon>
        <taxon>Nematocera</taxon>
        <taxon>Culicoidea</taxon>
        <taxon>Culicidae</taxon>
        <taxon>Culicinae</taxon>
        <taxon>Aedini</taxon>
        <taxon>Aedes</taxon>
        <taxon>Stegomyia</taxon>
    </lineage>
</organism>
<accession>A0ABM1YUY6</accession>
<dbReference type="PANTHER" id="PTHR47331">
    <property type="entry name" value="PHD-TYPE DOMAIN-CONTAINING PROTEIN"/>
    <property type="match status" value="1"/>
</dbReference>
<evidence type="ECO:0000256" key="1">
    <source>
        <dbReference type="SAM" id="MobiDB-lite"/>
    </source>
</evidence>
<dbReference type="Pfam" id="PF03564">
    <property type="entry name" value="DUF1759"/>
    <property type="match status" value="1"/>
</dbReference>
<feature type="region of interest" description="Disordered" evidence="1">
    <location>
        <begin position="912"/>
        <end position="956"/>
    </location>
</feature>
<dbReference type="EnsemblMetazoa" id="AALFPA23_012356.R17703">
    <property type="protein sequence ID" value="AALFPA23_012356.P17703"/>
    <property type="gene ID" value="AALFPA23_012356"/>
</dbReference>
<feature type="region of interest" description="Disordered" evidence="1">
    <location>
        <begin position="356"/>
        <end position="404"/>
    </location>
</feature>
<feature type="compositionally biased region" description="Polar residues" evidence="1">
    <location>
        <begin position="296"/>
        <end position="310"/>
    </location>
</feature>
<sequence>MSNDRKLKSLKVRQKSLITSLNLIKLFVDGYDEETQADEVPVRLERLTKLWADYNEVQNELETLDEAVLETLLEERSKLETAYYRIKGFLLAHNKSPLNETLSPINPAPPQSLPSASQVRLPDVKLPVFNGKLEHWLNFHDLFVSLVHSSTALSNIQKFYYLRSSLADEALQLVQSISISAINYPVAWNLLLDHFQNTDRLKQSYVDAIFEFAPLKRESATELHSLVEKFEANVRILKQLGVQTEHWDILLIRILSTRLDPTTRRDWEDHAASQNAVSFKDLTAFLQRRVTVLQSIQPSKPTDAQPTSLSKKPGQRPVSSHGANQAATIPRKCIICSGHHPLYLCEAFSKLSTDQKEVEKMPRTTAHPALHESPIRRNRSPPNSINQIRRHHQRNHEPSTSASATITETVSCASAGDPQKTIILATAVINIIDDDGVKHVARALLDSGSECCFITERLSHRIKAHRKNIHLPITGIGQASTHAKQKFLTRIRSRVGEYSTNVEFLVLPSVTIDLPATSVDTSAWDMPPGIHLADPTFADTNPVDVIIGAEIFFELFRVPGRIALGHNQPVLVNSVFGWVVSGRSTTRPSTPIVAHLATITAYSTGLPENLSSTPKMSNAIPVTNQLQQSFGSARQTTSRGNDPPTVQHGILNQHTSSLASTHAVNKAHSSIHARNHLSTTDTSINQLAIHRRIPQRTSHRIVQSVYDFPSAKWKSTRNPSTTLRKPPMQTTFASHHRILNNNDRIIAEHCAYRKIEPPASALGLHLNVHCAEPSIDFCSLMSADRSKTRCKSASFFASFTKATNTVSSVSTNEAYPTSRRNWYQLERFRLPKFPQQGHSFTGARKFIHQLNNSNGRRSTPSLNDQESSIDKLVRLFRKQFKKKRTSSTTFYSPTNPPSATLAGNQLIETASGHQSFAKTSTMNPEAEPKMKNTRPSIMKDKRLTNSTTDQNKSSVE</sequence>
<evidence type="ECO:0000313" key="2">
    <source>
        <dbReference type="EnsemblMetazoa" id="AALFPA23_012356.P17703"/>
    </source>
</evidence>
<reference evidence="3" key="1">
    <citation type="journal article" date="2015" name="Proc. Natl. Acad. Sci. U.S.A.">
        <title>Genome sequence of the Asian Tiger mosquito, Aedes albopictus, reveals insights into its biology, genetics, and evolution.</title>
        <authorList>
            <person name="Chen X.G."/>
            <person name="Jiang X."/>
            <person name="Gu J."/>
            <person name="Xu M."/>
            <person name="Wu Y."/>
            <person name="Deng Y."/>
            <person name="Zhang C."/>
            <person name="Bonizzoni M."/>
            <person name="Dermauw W."/>
            <person name="Vontas J."/>
            <person name="Armbruster P."/>
            <person name="Huang X."/>
            <person name="Yang Y."/>
            <person name="Zhang H."/>
            <person name="He W."/>
            <person name="Peng H."/>
            <person name="Liu Y."/>
            <person name="Wu K."/>
            <person name="Chen J."/>
            <person name="Lirakis M."/>
            <person name="Topalis P."/>
            <person name="Van Leeuwen T."/>
            <person name="Hall A.B."/>
            <person name="Jiang X."/>
            <person name="Thorpe C."/>
            <person name="Mueller R.L."/>
            <person name="Sun C."/>
            <person name="Waterhouse R.M."/>
            <person name="Yan G."/>
            <person name="Tu Z.J."/>
            <person name="Fang X."/>
            <person name="James A.A."/>
        </authorList>
    </citation>
    <scope>NUCLEOTIDE SEQUENCE [LARGE SCALE GENOMIC DNA]</scope>
    <source>
        <strain evidence="3">Foshan</strain>
    </source>
</reference>
<dbReference type="CDD" id="cd00303">
    <property type="entry name" value="retropepsin_like"/>
    <property type="match status" value="1"/>
</dbReference>
<dbReference type="GeneID" id="115261124"/>
<feature type="region of interest" description="Disordered" evidence="1">
    <location>
        <begin position="296"/>
        <end position="324"/>
    </location>
</feature>